<organism evidence="1">
    <name type="scientific">invertebrate metagenome</name>
    <dbReference type="NCBI Taxonomy" id="1711999"/>
    <lineage>
        <taxon>unclassified sequences</taxon>
        <taxon>metagenomes</taxon>
        <taxon>organismal metagenomes</taxon>
    </lineage>
</organism>
<gene>
    <name evidence="1" type="ORF">CI610_03604</name>
</gene>
<evidence type="ECO:0000313" key="1">
    <source>
        <dbReference type="EMBL" id="PJE77473.1"/>
    </source>
</evidence>
<dbReference type="EMBL" id="NSIT01000573">
    <property type="protein sequence ID" value="PJE77473.1"/>
    <property type="molecule type" value="Genomic_DNA"/>
</dbReference>
<reference evidence="1" key="1">
    <citation type="journal article" date="2017" name="Appl. Environ. Microbiol.">
        <title>Molecular characterization of an Endozoicomonas-like organism causing infection in king scallop Pecten maximus L.</title>
        <authorList>
            <person name="Cano I."/>
            <person name="van Aerle R."/>
            <person name="Ross S."/>
            <person name="Verner-Jeffreys D.W."/>
            <person name="Paley R.K."/>
            <person name="Rimmer G."/>
            <person name="Ryder D."/>
            <person name="Hooper P."/>
            <person name="Stone D."/>
            <person name="Feist S.W."/>
        </authorList>
    </citation>
    <scope>NUCLEOTIDE SEQUENCE</scope>
</reference>
<proteinExistence type="predicted"/>
<name>A0A2H9T2M8_9ZZZZ</name>
<accession>A0A2H9T2M8</accession>
<sequence length="87" mass="10019">MCYCYLSVNFFGLSDNVFLCTCVQQTSREFNSPTYNIDSYKKKLSDHEWLTTRGILSNLIFTILIAHDHISSGLVNSRKNILIYESS</sequence>
<protein>
    <submittedName>
        <fullName evidence="1">Uncharacterized protein</fullName>
    </submittedName>
</protein>
<dbReference type="AlphaFoldDB" id="A0A2H9T2M8"/>
<comment type="caution">
    <text evidence="1">The sequence shown here is derived from an EMBL/GenBank/DDBJ whole genome shotgun (WGS) entry which is preliminary data.</text>
</comment>